<protein>
    <submittedName>
        <fullName evidence="1">Phage tail assembly chaperone protein, E, or 41 or 14</fullName>
    </submittedName>
</protein>
<dbReference type="AlphaFoldDB" id="A0A1W1UNU2"/>
<gene>
    <name evidence="1" type="ORF">SAMN05660772_02088</name>
</gene>
<name>A0A1W1UNU2_9PAST</name>
<dbReference type="Pfam" id="PF10109">
    <property type="entry name" value="Phage_TAC_7"/>
    <property type="match status" value="1"/>
</dbReference>
<keyword evidence="2" id="KW-1185">Reference proteome</keyword>
<dbReference type="STRING" id="1122938.SAMN05660772_02088"/>
<evidence type="ECO:0000313" key="1">
    <source>
        <dbReference type="EMBL" id="SMB82384.1"/>
    </source>
</evidence>
<dbReference type="Proteomes" id="UP000192408">
    <property type="component" value="Unassembled WGS sequence"/>
</dbReference>
<dbReference type="EMBL" id="FWWV01000009">
    <property type="protein sequence ID" value="SMB82384.1"/>
    <property type="molecule type" value="Genomic_DNA"/>
</dbReference>
<dbReference type="RefSeq" id="WP_084256563.1">
    <property type="nucleotide sequence ID" value="NZ_FWWV01000009.1"/>
</dbReference>
<accession>A0A1W1UNU2</accession>
<proteinExistence type="predicted"/>
<dbReference type="InterPro" id="IPR019289">
    <property type="entry name" value="Phage_tail_E/E"/>
</dbReference>
<sequence length="107" mass="11826">MTKKDTQTEAKNAKFVTLQEPIKRGTNEISEITVMKPTVPALKGLKMFDLLQLDTDAYITLLPRITLPSINKNELLALDPADFTELTTATIGFFVKTEAEPTATLEA</sequence>
<reference evidence="2" key="1">
    <citation type="submission" date="2017-04" db="EMBL/GenBank/DDBJ databases">
        <authorList>
            <person name="Varghese N."/>
            <person name="Submissions S."/>
        </authorList>
    </citation>
    <scope>NUCLEOTIDE SEQUENCE [LARGE SCALE GENOMIC DNA]</scope>
    <source>
        <strain evidence="2">DSM 23072</strain>
    </source>
</reference>
<organism evidence="1 2">
    <name type="scientific">Pasteurella testudinis DSM 23072</name>
    <dbReference type="NCBI Taxonomy" id="1122938"/>
    <lineage>
        <taxon>Bacteria</taxon>
        <taxon>Pseudomonadati</taxon>
        <taxon>Pseudomonadota</taxon>
        <taxon>Gammaproteobacteria</taxon>
        <taxon>Pasteurellales</taxon>
        <taxon>Pasteurellaceae</taxon>
        <taxon>Pasteurella</taxon>
    </lineage>
</organism>
<evidence type="ECO:0000313" key="2">
    <source>
        <dbReference type="Proteomes" id="UP000192408"/>
    </source>
</evidence>